<keyword evidence="2" id="KW-1185">Reference proteome</keyword>
<sequence>MEGFMDDSEHGTHQVRWSFVGSLNWNMGGSFGSGPESLEEIGRDTNQVDAIEGKEEGPKQFKGKIKNPDDVFELIEKIRDLEMHLRRRDEEARQQREKH</sequence>
<proteinExistence type="predicted"/>
<dbReference type="AlphaFoldDB" id="A0A7J8RBQ9"/>
<protein>
    <submittedName>
        <fullName evidence="1">Uncharacterized protein</fullName>
    </submittedName>
</protein>
<comment type="caution">
    <text evidence="1">The sequence shown here is derived from an EMBL/GenBank/DDBJ whole genome shotgun (WGS) entry which is preliminary data.</text>
</comment>
<evidence type="ECO:0000313" key="2">
    <source>
        <dbReference type="Proteomes" id="UP000593561"/>
    </source>
</evidence>
<gene>
    <name evidence="1" type="ORF">Godav_011576</name>
</gene>
<dbReference type="Proteomes" id="UP000593561">
    <property type="component" value="Unassembled WGS sequence"/>
</dbReference>
<organism evidence="1 2">
    <name type="scientific">Gossypium davidsonii</name>
    <name type="common">Davidson's cotton</name>
    <name type="synonym">Gossypium klotzschianum subsp. davidsonii</name>
    <dbReference type="NCBI Taxonomy" id="34287"/>
    <lineage>
        <taxon>Eukaryota</taxon>
        <taxon>Viridiplantae</taxon>
        <taxon>Streptophyta</taxon>
        <taxon>Embryophyta</taxon>
        <taxon>Tracheophyta</taxon>
        <taxon>Spermatophyta</taxon>
        <taxon>Magnoliopsida</taxon>
        <taxon>eudicotyledons</taxon>
        <taxon>Gunneridae</taxon>
        <taxon>Pentapetalae</taxon>
        <taxon>rosids</taxon>
        <taxon>malvids</taxon>
        <taxon>Malvales</taxon>
        <taxon>Malvaceae</taxon>
        <taxon>Malvoideae</taxon>
        <taxon>Gossypium</taxon>
    </lineage>
</organism>
<name>A0A7J8RBQ9_GOSDV</name>
<reference evidence="1 2" key="1">
    <citation type="journal article" date="2019" name="Genome Biol. Evol.">
        <title>Insights into the evolution of the New World diploid cottons (Gossypium, subgenus Houzingenia) based on genome sequencing.</title>
        <authorList>
            <person name="Grover C.E."/>
            <person name="Arick M.A. 2nd"/>
            <person name="Thrash A."/>
            <person name="Conover J.L."/>
            <person name="Sanders W.S."/>
            <person name="Peterson D.G."/>
            <person name="Frelichowski J.E."/>
            <person name="Scheffler J.A."/>
            <person name="Scheffler B.E."/>
            <person name="Wendel J.F."/>
        </authorList>
    </citation>
    <scope>NUCLEOTIDE SEQUENCE [LARGE SCALE GENOMIC DNA]</scope>
    <source>
        <strain evidence="1">27</strain>
        <tissue evidence="1">Leaf</tissue>
    </source>
</reference>
<accession>A0A7J8RBQ9</accession>
<dbReference type="EMBL" id="JABFAC010000004">
    <property type="protein sequence ID" value="MBA0610792.1"/>
    <property type="molecule type" value="Genomic_DNA"/>
</dbReference>
<evidence type="ECO:0000313" key="1">
    <source>
        <dbReference type="EMBL" id="MBA0610792.1"/>
    </source>
</evidence>